<evidence type="ECO:0000313" key="6">
    <source>
        <dbReference type="Proteomes" id="UP000222542"/>
    </source>
</evidence>
<protein>
    <submittedName>
        <fullName evidence="5">Pentatricopeptide repeat-containing protein</fullName>
    </submittedName>
</protein>
<dbReference type="OMA" id="QMRLFSD"/>
<accession>A0A1U8F360</accession>
<evidence type="ECO:0000256" key="3">
    <source>
        <dbReference type="PROSITE-ProRule" id="PRU00708"/>
    </source>
</evidence>
<dbReference type="PROSITE" id="PS51375">
    <property type="entry name" value="PPR"/>
    <property type="match status" value="4"/>
</dbReference>
<evidence type="ECO:0000256" key="1">
    <source>
        <dbReference type="ARBA" id="ARBA00007626"/>
    </source>
</evidence>
<gene>
    <name evidence="5" type="ORF">T459_31124</name>
</gene>
<feature type="region of interest" description="Disordered" evidence="4">
    <location>
        <begin position="38"/>
        <end position="112"/>
    </location>
</feature>
<feature type="compositionally biased region" description="Low complexity" evidence="4">
    <location>
        <begin position="38"/>
        <end position="56"/>
    </location>
</feature>
<dbReference type="Proteomes" id="UP000222542">
    <property type="component" value="Unassembled WGS sequence"/>
</dbReference>
<dbReference type="Pfam" id="PF12854">
    <property type="entry name" value="PPR_1"/>
    <property type="match status" value="1"/>
</dbReference>
<dbReference type="InterPro" id="IPR011990">
    <property type="entry name" value="TPR-like_helical_dom_sf"/>
</dbReference>
<feature type="repeat" description="PPR" evidence="3">
    <location>
        <begin position="275"/>
        <end position="309"/>
    </location>
</feature>
<evidence type="ECO:0000256" key="2">
    <source>
        <dbReference type="ARBA" id="ARBA00022737"/>
    </source>
</evidence>
<feature type="region of interest" description="Disordered" evidence="4">
    <location>
        <begin position="129"/>
        <end position="159"/>
    </location>
</feature>
<name>A0A1U8F360_CAPAN</name>
<dbReference type="Pfam" id="PF13041">
    <property type="entry name" value="PPR_2"/>
    <property type="match status" value="1"/>
</dbReference>
<dbReference type="NCBIfam" id="TIGR00756">
    <property type="entry name" value="PPR"/>
    <property type="match status" value="3"/>
</dbReference>
<dbReference type="InterPro" id="IPR002885">
    <property type="entry name" value="PPR_rpt"/>
</dbReference>
<feature type="compositionally biased region" description="Pro residues" evidence="4">
    <location>
        <begin position="57"/>
        <end position="66"/>
    </location>
</feature>
<dbReference type="SMR" id="A0A1U8F360"/>
<sequence length="344" mass="38550">MRTLVRRKGIKFCWKYYNNLCCPKVNVNETLSSTKLRSFSSSNKFSNYSDESNRSNYPPPPDPIPNRPLRGDSRRPFSPSQRQRPSSNNPTHSTTFRRSGGSNENQMKSPEGDDFLKRFQLGFDRKEQNSNSNAAFHPNGETSDAPASEAPPSPPEGADEIFKKMKETGLIPNAVAMLDGLCKDGLVQEAMNLFGLMREKGTMPEVVIYTAVVDGFIKAHKFDDAVRIFRKMQGNGIIPNAFSYGILIRGLCQGKRLDDALEFCLEMLEAGHSPNVATFVALVDGFCKEKSLEDAQNMIKTLRQKSFILDDKAAREYLDKKGPFLPVVWEAIVGKKASQRLSMF</sequence>
<dbReference type="Pfam" id="PF01535">
    <property type="entry name" value="PPR"/>
    <property type="match status" value="1"/>
</dbReference>
<feature type="repeat" description="PPR" evidence="3">
    <location>
        <begin position="170"/>
        <end position="204"/>
    </location>
</feature>
<dbReference type="KEGG" id="cann:107850181"/>
<comment type="caution">
    <text evidence="5">The sequence shown here is derived from an EMBL/GenBank/DDBJ whole genome shotgun (WGS) entry which is preliminary data.</text>
</comment>
<dbReference type="PANTHER" id="PTHR47941">
    <property type="entry name" value="PENTATRICOPEPTIDE REPEAT-CONTAINING PROTEIN 3, MITOCHONDRIAL"/>
    <property type="match status" value="1"/>
</dbReference>
<evidence type="ECO:0000256" key="4">
    <source>
        <dbReference type="SAM" id="MobiDB-lite"/>
    </source>
</evidence>
<comment type="similarity">
    <text evidence="1">Belongs to the PPR family. P subfamily.</text>
</comment>
<dbReference type="Gramene" id="PHT66699">
    <property type="protein sequence ID" value="PHT66699"/>
    <property type="gene ID" value="T459_31124"/>
</dbReference>
<dbReference type="Gene3D" id="1.25.40.10">
    <property type="entry name" value="Tetratricopeptide repeat domain"/>
    <property type="match status" value="1"/>
</dbReference>
<dbReference type="AlphaFoldDB" id="A0A1U8F360"/>
<feature type="repeat" description="PPR" evidence="3">
    <location>
        <begin position="205"/>
        <end position="239"/>
    </location>
</feature>
<proteinExistence type="inferred from homology"/>
<reference evidence="5 6" key="1">
    <citation type="journal article" date="2014" name="Nat. Genet.">
        <title>Genome sequence of the hot pepper provides insights into the evolution of pungency in Capsicum species.</title>
        <authorList>
            <person name="Kim S."/>
            <person name="Park M."/>
            <person name="Yeom S.I."/>
            <person name="Kim Y.M."/>
            <person name="Lee J.M."/>
            <person name="Lee H.A."/>
            <person name="Seo E."/>
            <person name="Choi J."/>
            <person name="Cheong K."/>
            <person name="Kim K.T."/>
            <person name="Jung K."/>
            <person name="Lee G.W."/>
            <person name="Oh S.K."/>
            <person name="Bae C."/>
            <person name="Kim S.B."/>
            <person name="Lee H.Y."/>
            <person name="Kim S.Y."/>
            <person name="Kim M.S."/>
            <person name="Kang B.C."/>
            <person name="Jo Y.D."/>
            <person name="Yang H.B."/>
            <person name="Jeong H.J."/>
            <person name="Kang W.H."/>
            <person name="Kwon J.K."/>
            <person name="Shin C."/>
            <person name="Lim J.Y."/>
            <person name="Park J.H."/>
            <person name="Huh J.H."/>
            <person name="Kim J.S."/>
            <person name="Kim B.D."/>
            <person name="Cohen O."/>
            <person name="Paran I."/>
            <person name="Suh M.C."/>
            <person name="Lee S.B."/>
            <person name="Kim Y.K."/>
            <person name="Shin Y."/>
            <person name="Noh S.J."/>
            <person name="Park J."/>
            <person name="Seo Y.S."/>
            <person name="Kwon S.Y."/>
            <person name="Kim H.A."/>
            <person name="Park J.M."/>
            <person name="Kim H.J."/>
            <person name="Choi S.B."/>
            <person name="Bosland P.W."/>
            <person name="Reeves G."/>
            <person name="Jo S.H."/>
            <person name="Lee B.W."/>
            <person name="Cho H.T."/>
            <person name="Choi H.S."/>
            <person name="Lee M.S."/>
            <person name="Yu Y."/>
            <person name="Do Choi Y."/>
            <person name="Park B.S."/>
            <person name="van Deynze A."/>
            <person name="Ashrafi H."/>
            <person name="Hill T."/>
            <person name="Kim W.T."/>
            <person name="Pai H.S."/>
            <person name="Ahn H.K."/>
            <person name="Yeam I."/>
            <person name="Giovannoni J.J."/>
            <person name="Rose J.K."/>
            <person name="Sorensen I."/>
            <person name="Lee S.J."/>
            <person name="Kim R.W."/>
            <person name="Choi I.Y."/>
            <person name="Choi B.S."/>
            <person name="Lim J.S."/>
            <person name="Lee Y.H."/>
            <person name="Choi D."/>
        </authorList>
    </citation>
    <scope>NUCLEOTIDE SEQUENCE [LARGE SCALE GENOMIC DNA]</scope>
    <source>
        <strain evidence="6">cv. CM334</strain>
    </source>
</reference>
<keyword evidence="2" id="KW-0677">Repeat</keyword>
<keyword evidence="6" id="KW-1185">Reference proteome</keyword>
<organism evidence="5 6">
    <name type="scientific">Capsicum annuum</name>
    <name type="common">Capsicum pepper</name>
    <dbReference type="NCBI Taxonomy" id="4072"/>
    <lineage>
        <taxon>Eukaryota</taxon>
        <taxon>Viridiplantae</taxon>
        <taxon>Streptophyta</taxon>
        <taxon>Embryophyta</taxon>
        <taxon>Tracheophyta</taxon>
        <taxon>Spermatophyta</taxon>
        <taxon>Magnoliopsida</taxon>
        <taxon>eudicotyledons</taxon>
        <taxon>Gunneridae</taxon>
        <taxon>Pentapetalae</taxon>
        <taxon>asterids</taxon>
        <taxon>lamiids</taxon>
        <taxon>Solanales</taxon>
        <taxon>Solanaceae</taxon>
        <taxon>Solanoideae</taxon>
        <taxon>Capsiceae</taxon>
        <taxon>Capsicum</taxon>
    </lineage>
</organism>
<dbReference type="OrthoDB" id="185373at2759"/>
<evidence type="ECO:0000313" key="5">
    <source>
        <dbReference type="EMBL" id="PHT66699.1"/>
    </source>
</evidence>
<reference evidence="5 6" key="2">
    <citation type="journal article" date="2017" name="Genome Biol.">
        <title>New reference genome sequences of hot pepper reveal the massive evolution of plant disease-resistance genes by retroduplication.</title>
        <authorList>
            <person name="Kim S."/>
            <person name="Park J."/>
            <person name="Yeom S.I."/>
            <person name="Kim Y.M."/>
            <person name="Seo E."/>
            <person name="Kim K.T."/>
            <person name="Kim M.S."/>
            <person name="Lee J.M."/>
            <person name="Cheong K."/>
            <person name="Shin H.S."/>
            <person name="Kim S.B."/>
            <person name="Han K."/>
            <person name="Lee J."/>
            <person name="Park M."/>
            <person name="Lee H.A."/>
            <person name="Lee H.Y."/>
            <person name="Lee Y."/>
            <person name="Oh S."/>
            <person name="Lee J.H."/>
            <person name="Choi E."/>
            <person name="Choi E."/>
            <person name="Lee S.E."/>
            <person name="Jeon J."/>
            <person name="Kim H."/>
            <person name="Choi G."/>
            <person name="Song H."/>
            <person name="Lee J."/>
            <person name="Lee S.C."/>
            <person name="Kwon J.K."/>
            <person name="Lee H.Y."/>
            <person name="Koo N."/>
            <person name="Hong Y."/>
            <person name="Kim R.W."/>
            <person name="Kang W.H."/>
            <person name="Huh J.H."/>
            <person name="Kang B.C."/>
            <person name="Yang T.J."/>
            <person name="Lee Y.H."/>
            <person name="Bennetzen J.L."/>
            <person name="Choi D."/>
        </authorList>
    </citation>
    <scope>NUCLEOTIDE SEQUENCE [LARGE SCALE GENOMIC DNA]</scope>
    <source>
        <strain evidence="6">cv. CM334</strain>
    </source>
</reference>
<feature type="compositionally biased region" description="Low complexity" evidence="4">
    <location>
        <begin position="76"/>
        <end position="90"/>
    </location>
</feature>
<feature type="compositionally biased region" description="Polar residues" evidence="4">
    <location>
        <begin position="91"/>
        <end position="108"/>
    </location>
</feature>
<dbReference type="EMBL" id="AYRZ02000012">
    <property type="protein sequence ID" value="PHT66699.1"/>
    <property type="molecule type" value="Genomic_DNA"/>
</dbReference>
<feature type="repeat" description="PPR" evidence="3">
    <location>
        <begin position="240"/>
        <end position="274"/>
    </location>
</feature>